<keyword evidence="2" id="KW-1185">Reference proteome</keyword>
<reference evidence="1 2" key="1">
    <citation type="submission" date="2015-07" db="EMBL/GenBank/DDBJ databases">
        <title>The genome of Melipona quadrifasciata.</title>
        <authorList>
            <person name="Pan H."/>
            <person name="Kapheim K."/>
        </authorList>
    </citation>
    <scope>NUCLEOTIDE SEQUENCE [LARGE SCALE GENOMIC DNA]</scope>
    <source>
        <strain evidence="1">0111107301</strain>
        <tissue evidence="1">Whole body</tissue>
    </source>
</reference>
<sequence length="82" mass="9411">MVKLEERAGGGLYHVSFAKGSLGRFVTLESRFSVQRALCRDARAPRITFQNEFPYTIKANTNVRPVEIQFAEYSINYHRAND</sequence>
<organism evidence="1 2">
    <name type="scientific">Melipona quadrifasciata</name>
    <dbReference type="NCBI Taxonomy" id="166423"/>
    <lineage>
        <taxon>Eukaryota</taxon>
        <taxon>Metazoa</taxon>
        <taxon>Ecdysozoa</taxon>
        <taxon>Arthropoda</taxon>
        <taxon>Hexapoda</taxon>
        <taxon>Insecta</taxon>
        <taxon>Pterygota</taxon>
        <taxon>Neoptera</taxon>
        <taxon>Endopterygota</taxon>
        <taxon>Hymenoptera</taxon>
        <taxon>Apocrita</taxon>
        <taxon>Aculeata</taxon>
        <taxon>Apoidea</taxon>
        <taxon>Anthophila</taxon>
        <taxon>Apidae</taxon>
        <taxon>Melipona</taxon>
    </lineage>
</organism>
<name>A0A0N0BF18_9HYME</name>
<dbReference type="EMBL" id="KQ435813">
    <property type="protein sequence ID" value="KOX72718.1"/>
    <property type="molecule type" value="Genomic_DNA"/>
</dbReference>
<gene>
    <name evidence="1" type="ORF">WN51_01283</name>
</gene>
<dbReference type="AlphaFoldDB" id="A0A0N0BF18"/>
<dbReference type="Proteomes" id="UP000053105">
    <property type="component" value="Unassembled WGS sequence"/>
</dbReference>
<proteinExistence type="predicted"/>
<evidence type="ECO:0000313" key="2">
    <source>
        <dbReference type="Proteomes" id="UP000053105"/>
    </source>
</evidence>
<protein>
    <submittedName>
        <fullName evidence="1">Uncharacterized protein</fullName>
    </submittedName>
</protein>
<evidence type="ECO:0000313" key="1">
    <source>
        <dbReference type="EMBL" id="KOX72718.1"/>
    </source>
</evidence>
<accession>A0A0N0BF18</accession>